<accession>A0A8D8U467</accession>
<protein>
    <submittedName>
        <fullName evidence="1">Uncharacterized protein</fullName>
    </submittedName>
</protein>
<name>A0A8D8U467_9HEMI</name>
<reference evidence="1" key="1">
    <citation type="submission" date="2021-05" db="EMBL/GenBank/DDBJ databases">
        <authorList>
            <person name="Alioto T."/>
            <person name="Alioto T."/>
            <person name="Gomez Garrido J."/>
        </authorList>
    </citation>
    <scope>NUCLEOTIDE SEQUENCE</scope>
</reference>
<dbReference type="EMBL" id="HBUF01334533">
    <property type="protein sequence ID" value="CAG6697740.1"/>
    <property type="molecule type" value="Transcribed_RNA"/>
</dbReference>
<sequence length="108" mass="13245">MLGMLCLRYTLIATLCLNNIQYNFPSKSCFQQHHWLLPYRYLFCIIFHRNLLFFYISNLSFKLSFVMFYARCFCLRSMFWSTMFPKLFNRCSQRYKFSSGYPPIYLVE</sequence>
<proteinExistence type="predicted"/>
<evidence type="ECO:0000313" key="1">
    <source>
        <dbReference type="EMBL" id="CAG6697740.1"/>
    </source>
</evidence>
<organism evidence="1">
    <name type="scientific">Cacopsylla melanoneura</name>
    <dbReference type="NCBI Taxonomy" id="428564"/>
    <lineage>
        <taxon>Eukaryota</taxon>
        <taxon>Metazoa</taxon>
        <taxon>Ecdysozoa</taxon>
        <taxon>Arthropoda</taxon>
        <taxon>Hexapoda</taxon>
        <taxon>Insecta</taxon>
        <taxon>Pterygota</taxon>
        <taxon>Neoptera</taxon>
        <taxon>Paraneoptera</taxon>
        <taxon>Hemiptera</taxon>
        <taxon>Sternorrhyncha</taxon>
        <taxon>Psylloidea</taxon>
        <taxon>Psyllidae</taxon>
        <taxon>Psyllinae</taxon>
        <taxon>Cacopsylla</taxon>
    </lineage>
</organism>
<dbReference type="AlphaFoldDB" id="A0A8D8U467"/>